<dbReference type="SUPFAM" id="SSF53756">
    <property type="entry name" value="UDP-Glycosyltransferase/glycogen phosphorylase"/>
    <property type="match status" value="1"/>
</dbReference>
<dbReference type="GO" id="GO:0016757">
    <property type="term" value="F:glycosyltransferase activity"/>
    <property type="evidence" value="ECO:0007669"/>
    <property type="project" value="UniProtKB-KW"/>
</dbReference>
<organism evidence="4 5">
    <name type="scientific">Lentilactobacillus hilgardii</name>
    <name type="common">Lactobacillus hilgardii</name>
    <dbReference type="NCBI Taxonomy" id="1588"/>
    <lineage>
        <taxon>Bacteria</taxon>
        <taxon>Bacillati</taxon>
        <taxon>Bacillota</taxon>
        <taxon>Bacilli</taxon>
        <taxon>Lactobacillales</taxon>
        <taxon>Lactobacillaceae</taxon>
        <taxon>Lentilactobacillus</taxon>
    </lineage>
</organism>
<dbReference type="AlphaFoldDB" id="A0A6P1E5F4"/>
<evidence type="ECO:0000259" key="3">
    <source>
        <dbReference type="Pfam" id="PF00534"/>
    </source>
</evidence>
<gene>
    <name evidence="4" type="ORF">GQR93_03440</name>
</gene>
<dbReference type="Proteomes" id="UP000465035">
    <property type="component" value="Chromosome"/>
</dbReference>
<dbReference type="Pfam" id="PF00534">
    <property type="entry name" value="Glycos_transf_1"/>
    <property type="match status" value="1"/>
</dbReference>
<protein>
    <submittedName>
        <fullName evidence="4">Glycosyltransferase</fullName>
    </submittedName>
</protein>
<name>A0A6P1E5F4_LENHI</name>
<keyword evidence="2 4" id="KW-0808">Transferase</keyword>
<dbReference type="SMR" id="A0A6P1E5F4"/>
<reference evidence="4 5" key="1">
    <citation type="submission" date="2019-12" db="EMBL/GenBank/DDBJ databases">
        <title>Lactobacillus hilgardii FLUB.</title>
        <authorList>
            <person name="Gustaw K."/>
        </authorList>
    </citation>
    <scope>NUCLEOTIDE SEQUENCE [LARGE SCALE GENOMIC DNA]</scope>
    <source>
        <strain evidence="4 5">FLUB</strain>
    </source>
</reference>
<dbReference type="EMBL" id="CP047121">
    <property type="protein sequence ID" value="QHB51340.1"/>
    <property type="molecule type" value="Genomic_DNA"/>
</dbReference>
<evidence type="ECO:0000256" key="2">
    <source>
        <dbReference type="ARBA" id="ARBA00022679"/>
    </source>
</evidence>
<keyword evidence="1" id="KW-0328">Glycosyltransferase</keyword>
<sequence>MYYFLNQYIKAFNSSVEHVEFHRLALFKHERLHAKIVTRDFDTMEYLNAANFGLKQDDILNMYDYFQGTTDVKEKQTSTKGLNIPISYQLKYDSDVSKAYQGGRLAQTIHHTPSRVGEISSVEHYDEFGNIANRELWDSRGFHSASQFLDYDGAPHAEILYHLDGTRALERFWEVTDDRKGKVIFNIHLINYKGNDYYFNSEEELFTFFLDEINTQDKDETTFIADRPGVADIPLVNMKTKAKKYLFFPILHAANPEDLINSPLEPSYEEVFKHLDKLDGLITMTDAQARQLRIRLKRQKGKGRNIKITSIPGVAFSNKQLKEPQVPMANRPGNKVLYVGRLGADKGVDNLIRAFALVTPQVPDATLDIRGFGDQEFVKSLEDLIQQLNLQNNVTISGYTPEIQPVYDSAKVFASAAHQDAFPLAMAEALAHGLPLVAFDTNFGPGEIIKDKVNGFLLEPGDLYGYSQTIISLLTKNTVLQRTSENSYLDSKNYSYPKVWKKWKNVLLSKSNTK</sequence>
<evidence type="ECO:0000256" key="1">
    <source>
        <dbReference type="ARBA" id="ARBA00022676"/>
    </source>
</evidence>
<dbReference type="PANTHER" id="PTHR12526:SF629">
    <property type="entry name" value="TEICHURONIC ACID BIOSYNTHESIS GLYCOSYLTRANSFERASE TUAH-RELATED"/>
    <property type="match status" value="1"/>
</dbReference>
<feature type="domain" description="Glycosyl transferase family 1" evidence="3">
    <location>
        <begin position="330"/>
        <end position="488"/>
    </location>
</feature>
<dbReference type="Gene3D" id="3.40.50.2000">
    <property type="entry name" value="Glycogen Phosphorylase B"/>
    <property type="match status" value="3"/>
</dbReference>
<dbReference type="InterPro" id="IPR001296">
    <property type="entry name" value="Glyco_trans_1"/>
</dbReference>
<dbReference type="GeneID" id="69057411"/>
<dbReference type="RefSeq" id="WP_003552283.1">
    <property type="nucleotide sequence ID" value="NZ_CABKOL010000106.1"/>
</dbReference>
<evidence type="ECO:0000313" key="4">
    <source>
        <dbReference type="EMBL" id="QHB51340.1"/>
    </source>
</evidence>
<dbReference type="PANTHER" id="PTHR12526">
    <property type="entry name" value="GLYCOSYLTRANSFERASE"/>
    <property type="match status" value="1"/>
</dbReference>
<accession>A0A6P1E5F4</accession>
<proteinExistence type="predicted"/>
<evidence type="ECO:0000313" key="5">
    <source>
        <dbReference type="Proteomes" id="UP000465035"/>
    </source>
</evidence>